<dbReference type="InterPro" id="IPR043132">
    <property type="entry name" value="BCAT-like_C"/>
</dbReference>
<accession>A0ABU1WG17</accession>
<dbReference type="Pfam" id="PF00425">
    <property type="entry name" value="Chorismate_bind"/>
    <property type="match status" value="1"/>
</dbReference>
<dbReference type="PRINTS" id="PR00095">
    <property type="entry name" value="ANTSNTHASEI"/>
</dbReference>
<dbReference type="Gene3D" id="3.30.470.10">
    <property type="match status" value="1"/>
</dbReference>
<dbReference type="PANTHER" id="PTHR11236">
    <property type="entry name" value="AMINOBENZOATE/ANTHRANILATE SYNTHASE"/>
    <property type="match status" value="1"/>
</dbReference>
<organism evidence="2 3">
    <name type="scientific">Hydrogenophaga palleronii</name>
    <dbReference type="NCBI Taxonomy" id="65655"/>
    <lineage>
        <taxon>Bacteria</taxon>
        <taxon>Pseudomonadati</taxon>
        <taxon>Pseudomonadota</taxon>
        <taxon>Betaproteobacteria</taxon>
        <taxon>Burkholderiales</taxon>
        <taxon>Comamonadaceae</taxon>
        <taxon>Hydrogenophaga</taxon>
    </lineage>
</organism>
<feature type="domain" description="Chorismate-utilising enzyme C-terminal" evidence="1">
    <location>
        <begin position="124"/>
        <end position="376"/>
    </location>
</feature>
<dbReference type="Gene3D" id="3.60.120.10">
    <property type="entry name" value="Anthranilate synthase"/>
    <property type="match status" value="1"/>
</dbReference>
<dbReference type="PANTHER" id="PTHR11236:SF50">
    <property type="entry name" value="AMINODEOXYCHORISMATE SYNTHASE COMPONENT 1"/>
    <property type="match status" value="1"/>
</dbReference>
<dbReference type="InterPro" id="IPR001544">
    <property type="entry name" value="Aminotrans_IV"/>
</dbReference>
<keyword evidence="2" id="KW-0032">Aminotransferase</keyword>
<dbReference type="SUPFAM" id="SSF56322">
    <property type="entry name" value="ADC synthase"/>
    <property type="match status" value="1"/>
</dbReference>
<sequence length="603" mass="65908">MSQAPTGRISAWIDFVSPLQTEGSEPLRLAFGEPSRCLVAHALEEVVTVLQRVHEASLRGSWCVGYVRYEAAPAFDPAMVVHPADGPLAWFAVHEAPLATEAWSQCDLSGGVTLAPCTTEPDRTAFDTCLERIQSAISAGELYQVNHTAALHGTLQGDAFQWFQRLRRAQPGGYAAYLDDGQEQVLSVSPELFFHWNGKSLLARPMKGTAARGSHPADDLALKEALQSSEKDRAENVMIVDLLRNDLSRVALPHTVKVPALFDVKGWPTVWQMTSDVTARTRPGVQLDDIFAALFPCGSVTGAPKLQAMRQIRALEPEPRGVYCGAVGVVQPGGVATFNVAIRTATVRGTSWRCGIGSGITAGSTTEGEWVEWRQKRGFLERAREPIEILETLLLQSGQARHAELHMARMAQAAKHFGHAWQPQAWHDALNDLAQRHPAGNWRVRLLLHASGQLQAEAFVFQSTSGEVRLQVATRAFEEAGSEFTRFKTTRRAHYEAHAPQHPEVFDTLLWNTAGELTECTRGNIAVQIDGQWCTPSLHGGLLNGVQRQIGLSSGRLVERVIGLEALAQAQGLVFFNSLRGWLPARLGSVDDTAAIAKAIAWT</sequence>
<proteinExistence type="predicted"/>
<name>A0ABU1WG17_9BURK</name>
<dbReference type="SUPFAM" id="SSF56752">
    <property type="entry name" value="D-aminoacid aminotransferase-like PLP-dependent enzymes"/>
    <property type="match status" value="1"/>
</dbReference>
<dbReference type="NCBIfam" id="TIGR00553">
    <property type="entry name" value="pabB"/>
    <property type="match status" value="1"/>
</dbReference>
<dbReference type="InterPro" id="IPR043131">
    <property type="entry name" value="BCAT-like_N"/>
</dbReference>
<keyword evidence="2" id="KW-0808">Transferase</keyword>
<dbReference type="EC" id="4.1.3.38" evidence="2"/>
<evidence type="ECO:0000313" key="2">
    <source>
        <dbReference type="EMBL" id="MDR7148213.1"/>
    </source>
</evidence>
<gene>
    <name evidence="2" type="ORF">J2W49_000141</name>
</gene>
<comment type="caution">
    <text evidence="2">The sequence shown here is derived from an EMBL/GenBank/DDBJ whole genome shotgun (WGS) entry which is preliminary data.</text>
</comment>
<evidence type="ECO:0000259" key="1">
    <source>
        <dbReference type="Pfam" id="PF00425"/>
    </source>
</evidence>
<dbReference type="Proteomes" id="UP001265700">
    <property type="component" value="Unassembled WGS sequence"/>
</dbReference>
<dbReference type="InterPro" id="IPR005802">
    <property type="entry name" value="ADC_synth_comp_1"/>
</dbReference>
<evidence type="ECO:0000313" key="3">
    <source>
        <dbReference type="Proteomes" id="UP001265700"/>
    </source>
</evidence>
<keyword evidence="2" id="KW-0456">Lyase</keyword>
<keyword evidence="3" id="KW-1185">Reference proteome</keyword>
<dbReference type="InterPro" id="IPR015890">
    <property type="entry name" value="Chorismate_C"/>
</dbReference>
<dbReference type="InterPro" id="IPR036038">
    <property type="entry name" value="Aminotransferase-like"/>
</dbReference>
<dbReference type="GO" id="GO:0008696">
    <property type="term" value="F:4-amino-4-deoxychorismate lyase activity"/>
    <property type="evidence" value="ECO:0007669"/>
    <property type="project" value="UniProtKB-EC"/>
</dbReference>
<dbReference type="Pfam" id="PF01063">
    <property type="entry name" value="Aminotran_4"/>
    <property type="match status" value="1"/>
</dbReference>
<protein>
    <submittedName>
        <fullName evidence="2">Para-aminobenzoate synthetase/4-amino-4-deoxychorismate lyase</fullName>
        <ecNumber evidence="2">2.6.1.85</ecNumber>
        <ecNumber evidence="2">4.1.3.38</ecNumber>
    </submittedName>
</protein>
<dbReference type="InterPro" id="IPR019999">
    <property type="entry name" value="Anth_synth_I-like"/>
</dbReference>
<dbReference type="Gene3D" id="3.20.10.10">
    <property type="entry name" value="D-amino Acid Aminotransferase, subunit A, domain 2"/>
    <property type="match status" value="1"/>
</dbReference>
<dbReference type="RefSeq" id="WP_310310499.1">
    <property type="nucleotide sequence ID" value="NZ_JAVDWU010000001.1"/>
</dbReference>
<dbReference type="EMBL" id="JAVDWU010000001">
    <property type="protein sequence ID" value="MDR7148213.1"/>
    <property type="molecule type" value="Genomic_DNA"/>
</dbReference>
<dbReference type="EC" id="2.6.1.85" evidence="2"/>
<dbReference type="InterPro" id="IPR005801">
    <property type="entry name" value="ADC_synthase"/>
</dbReference>
<dbReference type="GO" id="GO:0046820">
    <property type="term" value="F:4-amino-4-deoxychorismate synthase activity"/>
    <property type="evidence" value="ECO:0007669"/>
    <property type="project" value="UniProtKB-EC"/>
</dbReference>
<reference evidence="2 3" key="1">
    <citation type="submission" date="2023-07" db="EMBL/GenBank/DDBJ databases">
        <title>Sorghum-associated microbial communities from plants grown in Nebraska, USA.</title>
        <authorList>
            <person name="Schachtman D."/>
        </authorList>
    </citation>
    <scope>NUCLEOTIDE SEQUENCE [LARGE SCALE GENOMIC DNA]</scope>
    <source>
        <strain evidence="2 3">4249</strain>
    </source>
</reference>